<keyword evidence="3" id="KW-1185">Reference proteome</keyword>
<organism evidence="2 3">
    <name type="scientific">Salinisphaera dokdonensis CL-ES53</name>
    <dbReference type="NCBI Taxonomy" id="1304272"/>
    <lineage>
        <taxon>Bacteria</taxon>
        <taxon>Pseudomonadati</taxon>
        <taxon>Pseudomonadota</taxon>
        <taxon>Gammaproteobacteria</taxon>
        <taxon>Salinisphaerales</taxon>
        <taxon>Salinisphaeraceae</taxon>
        <taxon>Salinisphaera</taxon>
    </lineage>
</organism>
<protein>
    <recommendedName>
        <fullName evidence="4">DoxX family protein</fullName>
    </recommendedName>
</protein>
<feature type="transmembrane region" description="Helical" evidence="1">
    <location>
        <begin position="12"/>
        <end position="33"/>
    </location>
</feature>
<sequence>MSHALSTHSRSHLVALLGIAAFFFGGGIGHFMFPEFFVSIVPDYIPTPALMVAISGICELAGSIAILMTRTRRIAGFGLMLLIIAVFPANVYMAQNPEQFTTFPPWLLYARLPLQLVLLIWVGFAMRRARSGYGDFY</sequence>
<name>A0ABV2B266_9GAMM</name>
<feature type="transmembrane region" description="Helical" evidence="1">
    <location>
        <begin position="45"/>
        <end position="67"/>
    </location>
</feature>
<evidence type="ECO:0000313" key="2">
    <source>
        <dbReference type="EMBL" id="MES1929980.1"/>
    </source>
</evidence>
<reference evidence="2 3" key="1">
    <citation type="submission" date="2013-03" db="EMBL/GenBank/DDBJ databases">
        <title>Salinisphaera dokdonensis CL-ES53 Genome Sequencing.</title>
        <authorList>
            <person name="Li C."/>
            <person name="Lai Q."/>
            <person name="Shao Z."/>
        </authorList>
    </citation>
    <scope>NUCLEOTIDE SEQUENCE [LARGE SCALE GENOMIC DNA]</scope>
    <source>
        <strain evidence="2 3">CL-ES53</strain>
    </source>
</reference>
<dbReference type="PANTHER" id="PTHR36974">
    <property type="entry name" value="MEMBRANE PROTEIN-RELATED"/>
    <property type="match status" value="1"/>
</dbReference>
<keyword evidence="1" id="KW-0812">Transmembrane</keyword>
<evidence type="ECO:0000256" key="1">
    <source>
        <dbReference type="SAM" id="Phobius"/>
    </source>
</evidence>
<feature type="transmembrane region" description="Helical" evidence="1">
    <location>
        <begin position="106"/>
        <end position="126"/>
    </location>
</feature>
<keyword evidence="1" id="KW-1133">Transmembrane helix</keyword>
<gene>
    <name evidence="2" type="ORF">SADO_12019</name>
</gene>
<feature type="transmembrane region" description="Helical" evidence="1">
    <location>
        <begin position="74"/>
        <end position="94"/>
    </location>
</feature>
<comment type="caution">
    <text evidence="2">The sequence shown here is derived from an EMBL/GenBank/DDBJ whole genome shotgun (WGS) entry which is preliminary data.</text>
</comment>
<dbReference type="RefSeq" id="WP_353111728.1">
    <property type="nucleotide sequence ID" value="NZ_APND01000003.1"/>
</dbReference>
<dbReference type="PANTHER" id="PTHR36974:SF1">
    <property type="entry name" value="DOXX FAMILY MEMBRANE PROTEIN"/>
    <property type="match status" value="1"/>
</dbReference>
<proteinExistence type="predicted"/>
<accession>A0ABV2B266</accession>
<keyword evidence="1" id="KW-0472">Membrane</keyword>
<dbReference type="Proteomes" id="UP001460888">
    <property type="component" value="Unassembled WGS sequence"/>
</dbReference>
<dbReference type="EMBL" id="APND01000003">
    <property type="protein sequence ID" value="MES1929980.1"/>
    <property type="molecule type" value="Genomic_DNA"/>
</dbReference>
<evidence type="ECO:0000313" key="3">
    <source>
        <dbReference type="Proteomes" id="UP001460888"/>
    </source>
</evidence>
<evidence type="ECO:0008006" key="4">
    <source>
        <dbReference type="Google" id="ProtNLM"/>
    </source>
</evidence>